<reference evidence="1 2" key="1">
    <citation type="submission" date="2020-08" db="EMBL/GenBank/DDBJ databases">
        <title>Functional genomics of gut bacteria from endangered species of beetles.</title>
        <authorList>
            <person name="Carlos-Shanley C."/>
        </authorList>
    </citation>
    <scope>NUCLEOTIDE SEQUENCE [LARGE SCALE GENOMIC DNA]</scope>
    <source>
        <strain evidence="1 2">S00245</strain>
    </source>
</reference>
<dbReference type="PANTHER" id="PTHR35175">
    <property type="entry name" value="DUF1289 DOMAIN-CONTAINING PROTEIN"/>
    <property type="match status" value="1"/>
</dbReference>
<dbReference type="AlphaFoldDB" id="A0A7W7NUW5"/>
<protein>
    <submittedName>
        <fullName evidence="1">Putative Fe-S protein YdhL (DUF1289 family)</fullName>
    </submittedName>
</protein>
<evidence type="ECO:0000313" key="2">
    <source>
        <dbReference type="Proteomes" id="UP000555448"/>
    </source>
</evidence>
<name>A0A7W7NUW5_9SPHN</name>
<gene>
    <name evidence="1" type="ORF">HNO88_001247</name>
</gene>
<accession>A0A7W7NUW5</accession>
<dbReference type="Proteomes" id="UP000555448">
    <property type="component" value="Unassembled WGS sequence"/>
</dbReference>
<proteinExistence type="predicted"/>
<dbReference type="EMBL" id="JACHLR010000004">
    <property type="protein sequence ID" value="MBB4857933.1"/>
    <property type="molecule type" value="Genomic_DNA"/>
</dbReference>
<organism evidence="1 2">
    <name type="scientific">Novosphingobium chloroacetimidivorans</name>
    <dbReference type="NCBI Taxonomy" id="1428314"/>
    <lineage>
        <taxon>Bacteria</taxon>
        <taxon>Pseudomonadati</taxon>
        <taxon>Pseudomonadota</taxon>
        <taxon>Alphaproteobacteria</taxon>
        <taxon>Sphingomonadales</taxon>
        <taxon>Sphingomonadaceae</taxon>
        <taxon>Novosphingobium</taxon>
    </lineage>
</organism>
<dbReference type="PANTHER" id="PTHR35175:SF2">
    <property type="entry name" value="DUF1289 DOMAIN-CONTAINING PROTEIN"/>
    <property type="match status" value="1"/>
</dbReference>
<keyword evidence="2" id="KW-1185">Reference proteome</keyword>
<dbReference type="RefSeq" id="WP_184243205.1">
    <property type="nucleotide sequence ID" value="NZ_JACHLR010000004.1"/>
</dbReference>
<comment type="caution">
    <text evidence="1">The sequence shown here is derived from an EMBL/GenBank/DDBJ whole genome shotgun (WGS) entry which is preliminary data.</text>
</comment>
<evidence type="ECO:0000313" key="1">
    <source>
        <dbReference type="EMBL" id="MBB4857933.1"/>
    </source>
</evidence>
<dbReference type="InterPro" id="IPR010710">
    <property type="entry name" value="DUF1289"/>
</dbReference>
<dbReference type="Pfam" id="PF06945">
    <property type="entry name" value="DUF1289"/>
    <property type="match status" value="1"/>
</dbReference>
<sequence length="60" mass="6825">MTAEQVPSPCSGVCRLDDASEMCVDCRRTLDEIAGWSRFSPFEKRRVLEDCLSRLRSTVD</sequence>